<reference evidence="3" key="1">
    <citation type="journal article" date="2011" name="Proc. Natl. Acad. Sci. U.S.A.">
        <title>Obligate biotrophy features unraveled by the genomic analysis of rust fungi.</title>
        <authorList>
            <person name="Duplessis S."/>
            <person name="Cuomo C.A."/>
            <person name="Lin Y.-C."/>
            <person name="Aerts A."/>
            <person name="Tisserant E."/>
            <person name="Veneault-Fourrey C."/>
            <person name="Joly D.L."/>
            <person name="Hacquard S."/>
            <person name="Amselem J."/>
            <person name="Cantarel B.L."/>
            <person name="Chiu R."/>
            <person name="Coutinho P.M."/>
            <person name="Feau N."/>
            <person name="Field M."/>
            <person name="Frey P."/>
            <person name="Gelhaye E."/>
            <person name="Goldberg J."/>
            <person name="Grabherr M.G."/>
            <person name="Kodira C.D."/>
            <person name="Kohler A."/>
            <person name="Kuees U."/>
            <person name="Lindquist E.A."/>
            <person name="Lucas S.M."/>
            <person name="Mago R."/>
            <person name="Mauceli E."/>
            <person name="Morin E."/>
            <person name="Murat C."/>
            <person name="Pangilinan J.L."/>
            <person name="Park R."/>
            <person name="Pearson M."/>
            <person name="Quesneville H."/>
            <person name="Rouhier N."/>
            <person name="Sakthikumar S."/>
            <person name="Salamov A.A."/>
            <person name="Schmutz J."/>
            <person name="Selles B."/>
            <person name="Shapiro H."/>
            <person name="Tanguay P."/>
            <person name="Tuskan G.A."/>
            <person name="Henrissat B."/>
            <person name="Van de Peer Y."/>
            <person name="Rouze P."/>
            <person name="Ellis J.G."/>
            <person name="Dodds P.N."/>
            <person name="Schein J.E."/>
            <person name="Zhong S."/>
            <person name="Hamelin R.C."/>
            <person name="Grigoriev I.V."/>
            <person name="Szabo L.J."/>
            <person name="Martin F."/>
        </authorList>
    </citation>
    <scope>NUCLEOTIDE SEQUENCE [LARGE SCALE GENOMIC DNA]</scope>
    <source>
        <strain evidence="3">98AG31 / pathotype 3-4-7</strain>
    </source>
</reference>
<dbReference type="GeneID" id="18923303"/>
<evidence type="ECO:0000313" key="3">
    <source>
        <dbReference type="Proteomes" id="UP000001072"/>
    </source>
</evidence>
<evidence type="ECO:0000313" key="2">
    <source>
        <dbReference type="EMBL" id="EGG05195.1"/>
    </source>
</evidence>
<feature type="compositionally biased region" description="Basic and acidic residues" evidence="1">
    <location>
        <begin position="315"/>
        <end position="324"/>
    </location>
</feature>
<dbReference type="VEuPathDB" id="FungiDB:MELLADRAFT_107882"/>
<dbReference type="InParanoid" id="F4RR87"/>
<dbReference type="Gene3D" id="3.90.1030.20">
    <property type="entry name" value="DNA polymerase delta, p66 (Cdc27) subunit, wHTH domain"/>
    <property type="match status" value="1"/>
</dbReference>
<protein>
    <submittedName>
        <fullName evidence="2">Uncharacterized protein</fullName>
    </submittedName>
</protein>
<dbReference type="InterPro" id="IPR041913">
    <property type="entry name" value="POLD3_sf"/>
</dbReference>
<accession>F4RR87</accession>
<dbReference type="AlphaFoldDB" id="F4RR87"/>
<feature type="region of interest" description="Disordered" evidence="1">
    <location>
        <begin position="109"/>
        <end position="388"/>
    </location>
</feature>
<feature type="compositionally biased region" description="Basic and acidic residues" evidence="1">
    <location>
        <begin position="274"/>
        <end position="285"/>
    </location>
</feature>
<feature type="compositionally biased region" description="Basic and acidic residues" evidence="1">
    <location>
        <begin position="228"/>
        <end position="247"/>
    </location>
</feature>
<feature type="compositionally biased region" description="Basic residues" evidence="1">
    <location>
        <begin position="256"/>
        <end position="273"/>
    </location>
</feature>
<name>F4RR87_MELLP</name>
<dbReference type="RefSeq" id="XP_007411560.1">
    <property type="nucleotide sequence ID" value="XM_007411498.1"/>
</dbReference>
<organism evidence="3">
    <name type="scientific">Melampsora larici-populina (strain 98AG31 / pathotype 3-4-7)</name>
    <name type="common">Poplar leaf rust fungus</name>
    <dbReference type="NCBI Taxonomy" id="747676"/>
    <lineage>
        <taxon>Eukaryota</taxon>
        <taxon>Fungi</taxon>
        <taxon>Dikarya</taxon>
        <taxon>Basidiomycota</taxon>
        <taxon>Pucciniomycotina</taxon>
        <taxon>Pucciniomycetes</taxon>
        <taxon>Pucciniales</taxon>
        <taxon>Melampsoraceae</taxon>
        <taxon>Melampsora</taxon>
    </lineage>
</organism>
<dbReference type="HOGENOM" id="CLU_645801_0_0_1"/>
<sequence>MSPKADEVQRWIKQQIMFDQATISCRALSKKLGCGIATAREHLEKFYGSDDAGQLKVKASYLVCGRDQEPVSDCTASLRIELADETELEDIKSKLASVSCVELHSIRATQPPASSNSTKDRAHKEVPPTAKPGKAISDDKPKSKDDKPKSKDDTPKTKKSTSSSLKKGETTDLTNESPVGQKKPPTTKKAVGTKPNTSKTSESKADTKQTKSTSSLKDSKSSQSKIENTAEKEESTKPDSTNKRTTEDVDEPNPLVRKRVTKTRIVQKKKKVRVKDIRGFRVTKEEIEDVEETYTDWESDPDKGSQAGPRKKAKKTVEEPEEKSNQVTGDMPKELSNPSSSQVKDGKDATEVKTNTTKKLIPKKTDTSKKNTNKDQSNITSVSTMDGNPLSISRMFSQIVFLRVVGILNCSRYFKLLS</sequence>
<feature type="compositionally biased region" description="Basic and acidic residues" evidence="1">
    <location>
        <begin position="136"/>
        <end position="156"/>
    </location>
</feature>
<evidence type="ECO:0000256" key="1">
    <source>
        <dbReference type="SAM" id="MobiDB-lite"/>
    </source>
</evidence>
<proteinExistence type="predicted"/>
<feature type="compositionally biased region" description="Low complexity" evidence="1">
    <location>
        <begin position="210"/>
        <end position="225"/>
    </location>
</feature>
<dbReference type="EMBL" id="GL883114">
    <property type="protein sequence ID" value="EGG05195.1"/>
    <property type="molecule type" value="Genomic_DNA"/>
</dbReference>
<feature type="compositionally biased region" description="Acidic residues" evidence="1">
    <location>
        <begin position="286"/>
        <end position="299"/>
    </location>
</feature>
<feature type="compositionally biased region" description="Basic and acidic residues" evidence="1">
    <location>
        <begin position="363"/>
        <end position="373"/>
    </location>
</feature>
<feature type="compositionally biased region" description="Polar residues" evidence="1">
    <location>
        <begin position="376"/>
        <end position="388"/>
    </location>
</feature>
<dbReference type="STRING" id="747676.F4RR87"/>
<keyword evidence="3" id="KW-1185">Reference proteome</keyword>
<dbReference type="OrthoDB" id="514823at2759"/>
<dbReference type="KEGG" id="mlr:MELLADRAFT_107882"/>
<gene>
    <name evidence="2" type="ORF">MELLADRAFT_107882</name>
</gene>
<dbReference type="Proteomes" id="UP000001072">
    <property type="component" value="Unassembled WGS sequence"/>
</dbReference>